<reference evidence="2" key="1">
    <citation type="submission" date="2015-09" db="EMBL/GenBank/DDBJ databases">
        <authorList>
            <person name="Sai Rama Sridatta P."/>
        </authorList>
    </citation>
    <scope>NUCLEOTIDE SEQUENCE [LARGE SCALE GENOMIC DNA]</scope>
</reference>
<evidence type="ECO:0000313" key="2">
    <source>
        <dbReference type="Proteomes" id="UP000314980"/>
    </source>
</evidence>
<dbReference type="Proteomes" id="UP000314980">
    <property type="component" value="Unassembled WGS sequence"/>
</dbReference>
<name>A0A4W6FXI8_LATCA</name>
<reference evidence="1" key="3">
    <citation type="submission" date="2025-09" db="UniProtKB">
        <authorList>
            <consortium name="Ensembl"/>
        </authorList>
    </citation>
    <scope>IDENTIFICATION</scope>
</reference>
<organism evidence="1 2">
    <name type="scientific">Lates calcarifer</name>
    <name type="common">Barramundi</name>
    <name type="synonym">Holocentrus calcarifer</name>
    <dbReference type="NCBI Taxonomy" id="8187"/>
    <lineage>
        <taxon>Eukaryota</taxon>
        <taxon>Metazoa</taxon>
        <taxon>Chordata</taxon>
        <taxon>Craniata</taxon>
        <taxon>Vertebrata</taxon>
        <taxon>Euteleostomi</taxon>
        <taxon>Actinopterygii</taxon>
        <taxon>Neopterygii</taxon>
        <taxon>Teleostei</taxon>
        <taxon>Neoteleostei</taxon>
        <taxon>Acanthomorphata</taxon>
        <taxon>Carangaria</taxon>
        <taxon>Carangaria incertae sedis</taxon>
        <taxon>Centropomidae</taxon>
        <taxon>Lates</taxon>
    </lineage>
</organism>
<keyword evidence="2" id="KW-1185">Reference proteome</keyword>
<dbReference type="Ensembl" id="ENSLCAT00010057467.1">
    <property type="protein sequence ID" value="ENSLCAP00010055957.1"/>
    <property type="gene ID" value="ENSLCAG00010026102.1"/>
</dbReference>
<accession>A0A4W6FXI8</accession>
<evidence type="ECO:0000313" key="1">
    <source>
        <dbReference type="Ensembl" id="ENSLCAP00010055957.1"/>
    </source>
</evidence>
<reference evidence="1" key="2">
    <citation type="submission" date="2025-08" db="UniProtKB">
        <authorList>
            <consortium name="Ensembl"/>
        </authorList>
    </citation>
    <scope>IDENTIFICATION</scope>
</reference>
<protein>
    <submittedName>
        <fullName evidence="1">Uncharacterized protein</fullName>
    </submittedName>
</protein>
<sequence length="125" mass="13848">YTVFSSWTPSIKADLTHRSETLSLDHFHTYFSPLLPVNLLSPWTVAPLCVSLHAGPGVRHVAHLLSPFNSSLPIRLSPSFPLFQALITSWSGSIFANAVEMSRGHCKVKWSRFVLASPGSRPLCY</sequence>
<dbReference type="InParanoid" id="A0A4W6FXI8"/>
<dbReference type="AlphaFoldDB" id="A0A4W6FXI8"/>
<proteinExistence type="predicted"/>